<evidence type="ECO:0000313" key="1">
    <source>
        <dbReference type="EMBL" id="MDM4018217.1"/>
    </source>
</evidence>
<dbReference type="EMBL" id="JASZZN010000019">
    <property type="protein sequence ID" value="MDM4018217.1"/>
    <property type="molecule type" value="Genomic_DNA"/>
</dbReference>
<dbReference type="Proteomes" id="UP001239462">
    <property type="component" value="Unassembled WGS sequence"/>
</dbReference>
<comment type="caution">
    <text evidence="1">The sequence shown here is derived from an EMBL/GenBank/DDBJ whole genome shotgun (WGS) entry which is preliminary data.</text>
</comment>
<reference evidence="1 2" key="1">
    <citation type="submission" date="2023-06" db="EMBL/GenBank/DDBJ databases">
        <title>Roseiconus lacunae JC819 isolated from Gulf of Mannar region, Tamil Nadu.</title>
        <authorList>
            <person name="Pk S."/>
            <person name="Ch S."/>
            <person name="Ch V.R."/>
        </authorList>
    </citation>
    <scope>NUCLEOTIDE SEQUENCE [LARGE SCALE GENOMIC DNA]</scope>
    <source>
        <strain evidence="1 2">JC819</strain>
    </source>
</reference>
<organism evidence="1 2">
    <name type="scientific">Roseiconus lacunae</name>
    <dbReference type="NCBI Taxonomy" id="2605694"/>
    <lineage>
        <taxon>Bacteria</taxon>
        <taxon>Pseudomonadati</taxon>
        <taxon>Planctomycetota</taxon>
        <taxon>Planctomycetia</taxon>
        <taxon>Pirellulales</taxon>
        <taxon>Pirellulaceae</taxon>
        <taxon>Roseiconus</taxon>
    </lineage>
</organism>
<gene>
    <name evidence="1" type="ORF">QTN89_22395</name>
</gene>
<protein>
    <submittedName>
        <fullName evidence="1">Uncharacterized protein</fullName>
    </submittedName>
</protein>
<proteinExistence type="predicted"/>
<dbReference type="RefSeq" id="WP_289165927.1">
    <property type="nucleotide sequence ID" value="NZ_JASZZN010000019.1"/>
</dbReference>
<name>A0ABT7PNY3_9BACT</name>
<keyword evidence="2" id="KW-1185">Reference proteome</keyword>
<accession>A0ABT7PNY3</accession>
<sequence length="232" mass="25721">MIRTTATGTENIMGCAEYESPAQQIRNFKRDMGQLRRHLKSQKSRAAKLCRPLESMGDALDICEEALKREDLAVLSPDRLKKNDEDKLRRWAENACDGNARTTRHLRSWFADHSPSVSAIGTISEILIDRLVQCAADACAKPVAVQRAEAESLRTRLCEIRNNAVGDELAKYFVACSLFGLSVAGPLSVVAMANETSIITRAQQRLASASSLFPELTTFPPMRPAGIDREDW</sequence>
<evidence type="ECO:0000313" key="2">
    <source>
        <dbReference type="Proteomes" id="UP001239462"/>
    </source>
</evidence>